<accession>A0ACB8NTD3</accession>
<protein>
    <submittedName>
        <fullName evidence="1">K(+) efflux antiporter 6</fullName>
    </submittedName>
</protein>
<evidence type="ECO:0000313" key="1">
    <source>
        <dbReference type="EMBL" id="KAH9801300.1"/>
    </source>
</evidence>
<comment type="caution">
    <text evidence="1">The sequence shown here is derived from an EMBL/GenBank/DDBJ whole genome shotgun (WGS) entry which is preliminary data.</text>
</comment>
<name>A0ACB8NTD3_CITSI</name>
<sequence length="204" mass="22396">MLYILFLELLSCFVDLVQFINFASTNSVTKLDSKISATATATTTELNNTGSKEGSFANMIDRALEKKFNKSEQNEGLTYLLNIPISSKCCKRRLISDLVVLIVSATCGGIAFVCSGQPVIIGYLLVGSVIGPRGFSFVSEMVLVETVAQFGVIFLPFALGLEFSMAKVFFCHSKRPSADFPIYVLVWNNSIRFISKTKSTNDLL</sequence>
<dbReference type="Proteomes" id="UP000829398">
    <property type="component" value="Chromosome 1"/>
</dbReference>
<dbReference type="EMBL" id="CM039170">
    <property type="protein sequence ID" value="KAH9801300.1"/>
    <property type="molecule type" value="Genomic_DNA"/>
</dbReference>
<organism evidence="1 2">
    <name type="scientific">Citrus sinensis</name>
    <name type="common">Sweet orange</name>
    <name type="synonym">Citrus aurantium var. sinensis</name>
    <dbReference type="NCBI Taxonomy" id="2711"/>
    <lineage>
        <taxon>Eukaryota</taxon>
        <taxon>Viridiplantae</taxon>
        <taxon>Streptophyta</taxon>
        <taxon>Embryophyta</taxon>
        <taxon>Tracheophyta</taxon>
        <taxon>Spermatophyta</taxon>
        <taxon>Magnoliopsida</taxon>
        <taxon>eudicotyledons</taxon>
        <taxon>Gunneridae</taxon>
        <taxon>Pentapetalae</taxon>
        <taxon>rosids</taxon>
        <taxon>malvids</taxon>
        <taxon>Sapindales</taxon>
        <taxon>Rutaceae</taxon>
        <taxon>Aurantioideae</taxon>
        <taxon>Citrus</taxon>
    </lineage>
</organism>
<keyword evidence="2" id="KW-1185">Reference proteome</keyword>
<reference evidence="2" key="1">
    <citation type="journal article" date="2023" name="Hortic. Res.">
        <title>A chromosome-level phased genome enabling allele-level studies in sweet orange: a case study on citrus Huanglongbing tolerance.</title>
        <authorList>
            <person name="Wu B."/>
            <person name="Yu Q."/>
            <person name="Deng Z."/>
            <person name="Duan Y."/>
            <person name="Luo F."/>
            <person name="Gmitter F. Jr."/>
        </authorList>
    </citation>
    <scope>NUCLEOTIDE SEQUENCE [LARGE SCALE GENOMIC DNA]</scope>
    <source>
        <strain evidence="2">cv. Valencia</strain>
    </source>
</reference>
<evidence type="ECO:0000313" key="2">
    <source>
        <dbReference type="Proteomes" id="UP000829398"/>
    </source>
</evidence>
<gene>
    <name evidence="1" type="ORF">KPL71_000971</name>
</gene>
<proteinExistence type="predicted"/>